<reference evidence="2 3" key="1">
    <citation type="submission" date="2024-02" db="EMBL/GenBank/DDBJ databases">
        <title>New thermophilic sulfur-oxidizing bacteria from a hot springs of the Uzon caldera (Kamchatka, Russia).</title>
        <authorList>
            <person name="Dukat A.M."/>
            <person name="Elcheninov A.G."/>
            <person name="Frolov E.N."/>
        </authorList>
    </citation>
    <scope>NUCLEOTIDE SEQUENCE [LARGE SCALE GENOMIC DNA]</scope>
    <source>
        <strain evidence="2 3">AK1</strain>
    </source>
</reference>
<evidence type="ECO:0000313" key="2">
    <source>
        <dbReference type="EMBL" id="MEO1766807.1"/>
    </source>
</evidence>
<protein>
    <submittedName>
        <fullName evidence="2">DUF4376 domain-containing protein</fullName>
    </submittedName>
</protein>
<accession>A0ABV0EHD6</accession>
<evidence type="ECO:0000313" key="3">
    <source>
        <dbReference type="Proteomes" id="UP001482231"/>
    </source>
</evidence>
<comment type="caution">
    <text evidence="2">The sequence shown here is derived from an EMBL/GenBank/DDBJ whole genome shotgun (WGS) entry which is preliminary data.</text>
</comment>
<feature type="domain" description="DUF4376" evidence="1">
    <location>
        <begin position="79"/>
        <end position="184"/>
    </location>
</feature>
<proteinExistence type="predicted"/>
<dbReference type="Proteomes" id="UP001482231">
    <property type="component" value="Unassembled WGS sequence"/>
</dbReference>
<dbReference type="RefSeq" id="WP_347307914.1">
    <property type="nucleotide sequence ID" value="NZ_JBAJEX010000003.1"/>
</dbReference>
<dbReference type="Pfam" id="PF14301">
    <property type="entry name" value="DUF4376"/>
    <property type="match status" value="1"/>
</dbReference>
<gene>
    <name evidence="2" type="ORF">V6E02_06225</name>
</gene>
<dbReference type="EMBL" id="JBAJEX010000003">
    <property type="protein sequence ID" value="MEO1766807.1"/>
    <property type="molecule type" value="Genomic_DNA"/>
</dbReference>
<evidence type="ECO:0000259" key="1">
    <source>
        <dbReference type="Pfam" id="PF14301"/>
    </source>
</evidence>
<name>A0ABV0EHD6_9BURK</name>
<dbReference type="InterPro" id="IPR025484">
    <property type="entry name" value="DUF4376"/>
</dbReference>
<keyword evidence="3" id="KW-1185">Reference proteome</keyword>
<organism evidence="2 3">
    <name type="scientific">Thiobacter aerophilum</name>
    <dbReference type="NCBI Taxonomy" id="3121275"/>
    <lineage>
        <taxon>Bacteria</taxon>
        <taxon>Pseudomonadati</taxon>
        <taxon>Pseudomonadota</taxon>
        <taxon>Betaproteobacteria</taxon>
        <taxon>Burkholderiales</taxon>
        <taxon>Thiobacteraceae</taxon>
        <taxon>Thiobacter</taxon>
    </lineage>
</organism>
<sequence>MRIENHQLITDTATIDLPHLPTQARVRVWRVPNDYRQDGLFVSIQLPSDPEELPACDLAQCELALDAELPAHPDALLAETKAAKKRQIEAERDAAATANVTINGHVWQADKRSQDLLGQAIALAQAGLPLPPVWRDADNNDMPVTSIADLLAIAAAIAAQVQTAYQTAWARKAAVDAATTLDEIEVA</sequence>